<comment type="similarity">
    <text evidence="2 13">Belongs to the class-I aminoacyl-tRNA synthetase family.</text>
</comment>
<dbReference type="Gene3D" id="3.30.1360.70">
    <property type="entry name" value="Arginyl tRNA synthetase N-terminal domain"/>
    <property type="match status" value="1"/>
</dbReference>
<dbReference type="SUPFAM" id="SSF55190">
    <property type="entry name" value="Arginyl-tRNA synthetase (ArgRS), N-terminal 'additional' domain"/>
    <property type="match status" value="1"/>
</dbReference>
<feature type="signal peptide" evidence="14">
    <location>
        <begin position="1"/>
        <end position="17"/>
    </location>
</feature>
<evidence type="ECO:0000256" key="1">
    <source>
        <dbReference type="ARBA" id="ARBA00004496"/>
    </source>
</evidence>
<dbReference type="InterPro" id="IPR005148">
    <property type="entry name" value="Arg-tRNA-synth_N"/>
</dbReference>
<comment type="caution">
    <text evidence="17">The sequence shown here is derived from an EMBL/GenBank/DDBJ whole genome shotgun (WGS) entry which is preliminary data.</text>
</comment>
<evidence type="ECO:0000256" key="13">
    <source>
        <dbReference type="RuleBase" id="RU363038"/>
    </source>
</evidence>
<dbReference type="InterPro" id="IPR014729">
    <property type="entry name" value="Rossmann-like_a/b/a_fold"/>
</dbReference>
<dbReference type="PROSITE" id="PS00178">
    <property type="entry name" value="AA_TRNA_LIGASE_I"/>
    <property type="match status" value="1"/>
</dbReference>
<dbReference type="SMART" id="SM00836">
    <property type="entry name" value="DALR_1"/>
    <property type="match status" value="1"/>
</dbReference>
<comment type="subunit">
    <text evidence="3">Monomer.</text>
</comment>
<dbReference type="Proteomes" id="UP001230268">
    <property type="component" value="Unassembled WGS sequence"/>
</dbReference>
<dbReference type="GO" id="GO:0005737">
    <property type="term" value="C:cytoplasm"/>
    <property type="evidence" value="ECO:0007669"/>
    <property type="project" value="UniProtKB-SubCell"/>
</dbReference>
<evidence type="ECO:0000256" key="3">
    <source>
        <dbReference type="ARBA" id="ARBA00011245"/>
    </source>
</evidence>
<comment type="catalytic activity">
    <reaction evidence="12">
        <text>tRNA(Arg) + L-arginine + ATP = L-arginyl-tRNA(Arg) + AMP + diphosphate</text>
        <dbReference type="Rhea" id="RHEA:20301"/>
        <dbReference type="Rhea" id="RHEA-COMP:9658"/>
        <dbReference type="Rhea" id="RHEA-COMP:9673"/>
        <dbReference type="ChEBI" id="CHEBI:30616"/>
        <dbReference type="ChEBI" id="CHEBI:32682"/>
        <dbReference type="ChEBI" id="CHEBI:33019"/>
        <dbReference type="ChEBI" id="CHEBI:78442"/>
        <dbReference type="ChEBI" id="CHEBI:78513"/>
        <dbReference type="ChEBI" id="CHEBI:456215"/>
        <dbReference type="EC" id="6.1.1.19"/>
    </reaction>
</comment>
<dbReference type="GO" id="GO:0004814">
    <property type="term" value="F:arginine-tRNA ligase activity"/>
    <property type="evidence" value="ECO:0007669"/>
    <property type="project" value="UniProtKB-EC"/>
</dbReference>
<evidence type="ECO:0000256" key="14">
    <source>
        <dbReference type="SAM" id="SignalP"/>
    </source>
</evidence>
<feature type="domain" description="Arginyl tRNA synthetase N-terminal" evidence="16">
    <location>
        <begin position="160"/>
        <end position="246"/>
    </location>
</feature>
<name>A0AAD8LPS9_BABGI</name>
<evidence type="ECO:0000256" key="7">
    <source>
        <dbReference type="ARBA" id="ARBA00022741"/>
    </source>
</evidence>
<dbReference type="FunFam" id="3.40.50.620:FF:000116">
    <property type="entry name" value="Arginine--tRNA ligase"/>
    <property type="match status" value="1"/>
</dbReference>
<keyword evidence="7 13" id="KW-0547">Nucleotide-binding</keyword>
<organism evidence="17 18">
    <name type="scientific">Babesia gibsoni</name>
    <dbReference type="NCBI Taxonomy" id="33632"/>
    <lineage>
        <taxon>Eukaryota</taxon>
        <taxon>Sar</taxon>
        <taxon>Alveolata</taxon>
        <taxon>Apicomplexa</taxon>
        <taxon>Aconoidasida</taxon>
        <taxon>Piroplasmida</taxon>
        <taxon>Babesiidae</taxon>
        <taxon>Babesia</taxon>
    </lineage>
</organism>
<dbReference type="Gene3D" id="1.10.730.10">
    <property type="entry name" value="Isoleucyl-tRNA Synthetase, Domain 1"/>
    <property type="match status" value="1"/>
</dbReference>
<evidence type="ECO:0000256" key="2">
    <source>
        <dbReference type="ARBA" id="ARBA00005594"/>
    </source>
</evidence>
<evidence type="ECO:0000256" key="4">
    <source>
        <dbReference type="ARBA" id="ARBA00012837"/>
    </source>
</evidence>
<dbReference type="InterPro" id="IPR008909">
    <property type="entry name" value="DALR_anticod-bd"/>
</dbReference>
<keyword evidence="8 13" id="KW-0067">ATP-binding</keyword>
<dbReference type="GO" id="GO:0005524">
    <property type="term" value="F:ATP binding"/>
    <property type="evidence" value="ECO:0007669"/>
    <property type="project" value="UniProtKB-KW"/>
</dbReference>
<evidence type="ECO:0000259" key="15">
    <source>
        <dbReference type="SMART" id="SM00836"/>
    </source>
</evidence>
<evidence type="ECO:0000313" key="18">
    <source>
        <dbReference type="Proteomes" id="UP001230268"/>
    </source>
</evidence>
<evidence type="ECO:0000256" key="8">
    <source>
        <dbReference type="ARBA" id="ARBA00022840"/>
    </source>
</evidence>
<keyword evidence="10 13" id="KW-0030">Aminoacyl-tRNA synthetase</keyword>
<dbReference type="Pfam" id="PF03485">
    <property type="entry name" value="Arg_tRNA_synt_N"/>
    <property type="match status" value="1"/>
</dbReference>
<evidence type="ECO:0000256" key="10">
    <source>
        <dbReference type="ARBA" id="ARBA00023146"/>
    </source>
</evidence>
<dbReference type="SUPFAM" id="SSF47323">
    <property type="entry name" value="Anticodon-binding domain of a subclass of class I aminoacyl-tRNA synthetases"/>
    <property type="match status" value="1"/>
</dbReference>
<keyword evidence="6 13" id="KW-0436">Ligase</keyword>
<reference evidence="17" key="1">
    <citation type="submission" date="2023-08" db="EMBL/GenBank/DDBJ databases">
        <title>Draft sequence of the Babesia gibsoni genome.</title>
        <authorList>
            <person name="Yamagishi J.Y."/>
            <person name="Xuan X.X."/>
        </authorList>
    </citation>
    <scope>NUCLEOTIDE SEQUENCE</scope>
    <source>
        <strain evidence="17">Azabu</strain>
    </source>
</reference>
<sequence>MPSIFLILAAFALEVSCVKRGYSPLMNAMAPHLINTATSFITGSPPADMETPQISLKIVPSKHIHLTPSEMNSLLFSIKQEIHRKELLEHKYENEKHLSAWALNQAPVFMPFRENPKSGKPKHQPTLEMEVNKKEKGAPSMAEATEAVGPSNIIVNQVKDVIRNALSKSISSQLLQGNASNISVVAANPKFGDFQWNDAISLYKSIGSSLPVGSPKELAELVKSNIDSSLFSSVNVSPQGFLTITLSNDFLSREIIDMLKNGVRAPQVNKGFRVAVDFSSPNIAKEMHVGHLRSTVIGDSMARILEFHGYEVLRINHLGDWGTHFGMLVEYMLEKHPDFMTNVPSISDFTQFYKEAKALRDSNEDFMKRSRKRVVMLQSGEEVSRKVWKMLCEISEREFSKIYKLLDIKLESCGESFYNNMIPEVVKELQEKKLIVESEGAQCLFTSLNDVPLMAIKSDGSYGYDSTDLACINYRINQLNCKWIIYVTDVGQRDHFLKIFDAAQQAGWTKGKDYEVRLDHLGFGTVQDSSGNKFKTRSGDTVKLITLLDEAVSRATAELESRIKARLEEGEPEVDINVEEVSKCLGYGAVKYFDLKHGIINNYKFSFDSMLDPKGNTAVYLLYAYARICQIFQKAGIDGASIDPAELTLSHASEIALAKRILKLPEVLHQITQDFSINKLAEFLYALSVDFSAFYKQCRVIGDPNEESRLALCQATKSVMKTAFQLLGINPADRI</sequence>
<dbReference type="AlphaFoldDB" id="A0AAD8LPS9"/>
<dbReference type="InterPro" id="IPR035684">
    <property type="entry name" value="ArgRS_core"/>
</dbReference>
<feature type="domain" description="DALR anticodon binding" evidence="15">
    <location>
        <begin position="621"/>
        <end position="735"/>
    </location>
</feature>
<feature type="chain" id="PRO_5041917957" description="arginine--tRNA ligase" evidence="14">
    <location>
        <begin position="18"/>
        <end position="735"/>
    </location>
</feature>
<evidence type="ECO:0000313" key="17">
    <source>
        <dbReference type="EMBL" id="KAK1442676.1"/>
    </source>
</evidence>
<proteinExistence type="inferred from homology"/>
<dbReference type="NCBIfam" id="TIGR00456">
    <property type="entry name" value="argS"/>
    <property type="match status" value="1"/>
</dbReference>
<accession>A0AAD8LPS9</accession>
<dbReference type="EC" id="6.1.1.19" evidence="4"/>
<keyword evidence="9 13" id="KW-0648">Protein biosynthesis</keyword>
<dbReference type="InterPro" id="IPR001278">
    <property type="entry name" value="Arg-tRNA-ligase"/>
</dbReference>
<evidence type="ECO:0000259" key="16">
    <source>
        <dbReference type="SMART" id="SM01016"/>
    </source>
</evidence>
<evidence type="ECO:0000256" key="11">
    <source>
        <dbReference type="ARBA" id="ARBA00033033"/>
    </source>
</evidence>
<dbReference type="CDD" id="cd00671">
    <property type="entry name" value="ArgRS_core"/>
    <property type="match status" value="1"/>
</dbReference>
<dbReference type="Gene3D" id="3.40.50.620">
    <property type="entry name" value="HUPs"/>
    <property type="match status" value="1"/>
</dbReference>
<dbReference type="Pfam" id="PF00750">
    <property type="entry name" value="tRNA-synt_1d"/>
    <property type="match status" value="1"/>
</dbReference>
<comment type="subcellular location">
    <subcellularLocation>
        <location evidence="1">Cytoplasm</location>
    </subcellularLocation>
</comment>
<dbReference type="SUPFAM" id="SSF52374">
    <property type="entry name" value="Nucleotidylyl transferase"/>
    <property type="match status" value="1"/>
</dbReference>
<dbReference type="FunFam" id="1.10.730.10:FF:000006">
    <property type="entry name" value="Arginyl-tRNA synthetase 2, mitochondrial"/>
    <property type="match status" value="1"/>
</dbReference>
<dbReference type="InterPro" id="IPR009080">
    <property type="entry name" value="tRNAsynth_Ia_anticodon-bd"/>
</dbReference>
<dbReference type="GO" id="GO:0006420">
    <property type="term" value="P:arginyl-tRNA aminoacylation"/>
    <property type="evidence" value="ECO:0007669"/>
    <property type="project" value="InterPro"/>
</dbReference>
<evidence type="ECO:0000256" key="9">
    <source>
        <dbReference type="ARBA" id="ARBA00022917"/>
    </source>
</evidence>
<dbReference type="SMART" id="SM01016">
    <property type="entry name" value="Arg_tRNA_synt_N"/>
    <property type="match status" value="1"/>
</dbReference>
<dbReference type="PANTHER" id="PTHR11956:SF5">
    <property type="entry name" value="ARGININE--TRNA LIGASE, CYTOPLASMIC"/>
    <property type="match status" value="1"/>
</dbReference>
<dbReference type="Pfam" id="PF05746">
    <property type="entry name" value="DALR_1"/>
    <property type="match status" value="1"/>
</dbReference>
<evidence type="ECO:0000256" key="5">
    <source>
        <dbReference type="ARBA" id="ARBA00022490"/>
    </source>
</evidence>
<keyword evidence="18" id="KW-1185">Reference proteome</keyword>
<keyword evidence="5" id="KW-0963">Cytoplasm</keyword>
<dbReference type="PANTHER" id="PTHR11956">
    <property type="entry name" value="ARGINYL-TRNA SYNTHETASE"/>
    <property type="match status" value="1"/>
</dbReference>
<gene>
    <name evidence="17" type="ORF">BgAZ_301940</name>
</gene>
<evidence type="ECO:0000256" key="12">
    <source>
        <dbReference type="ARBA" id="ARBA00049339"/>
    </source>
</evidence>
<dbReference type="HAMAP" id="MF_00123">
    <property type="entry name" value="Arg_tRNA_synth"/>
    <property type="match status" value="1"/>
</dbReference>
<dbReference type="PRINTS" id="PR01038">
    <property type="entry name" value="TRNASYNTHARG"/>
</dbReference>
<evidence type="ECO:0000256" key="6">
    <source>
        <dbReference type="ARBA" id="ARBA00022598"/>
    </source>
</evidence>
<dbReference type="InterPro" id="IPR036695">
    <property type="entry name" value="Arg-tRNA-synth_N_sf"/>
</dbReference>
<protein>
    <recommendedName>
        <fullName evidence="4">arginine--tRNA ligase</fullName>
        <ecNumber evidence="4">6.1.1.19</ecNumber>
    </recommendedName>
    <alternativeName>
        <fullName evidence="11">Arginyl-tRNA synthetase</fullName>
    </alternativeName>
</protein>
<dbReference type="InterPro" id="IPR001412">
    <property type="entry name" value="aa-tRNA-synth_I_CS"/>
</dbReference>
<keyword evidence="14" id="KW-0732">Signal</keyword>
<dbReference type="EMBL" id="JAVEPI010000003">
    <property type="protein sequence ID" value="KAK1442676.1"/>
    <property type="molecule type" value="Genomic_DNA"/>
</dbReference>